<name>A0A914Y7A9_9BILA</name>
<keyword evidence="1" id="KW-1185">Reference proteome</keyword>
<reference evidence="2" key="1">
    <citation type="submission" date="2022-11" db="UniProtKB">
        <authorList>
            <consortium name="WormBaseParasite"/>
        </authorList>
    </citation>
    <scope>IDENTIFICATION</scope>
</reference>
<organism evidence="1 2">
    <name type="scientific">Panagrolaimus superbus</name>
    <dbReference type="NCBI Taxonomy" id="310955"/>
    <lineage>
        <taxon>Eukaryota</taxon>
        <taxon>Metazoa</taxon>
        <taxon>Ecdysozoa</taxon>
        <taxon>Nematoda</taxon>
        <taxon>Chromadorea</taxon>
        <taxon>Rhabditida</taxon>
        <taxon>Tylenchina</taxon>
        <taxon>Panagrolaimomorpha</taxon>
        <taxon>Panagrolaimoidea</taxon>
        <taxon>Panagrolaimidae</taxon>
        <taxon>Panagrolaimus</taxon>
    </lineage>
</organism>
<dbReference type="WBParaSite" id="PSU_v2.g13511.t1">
    <property type="protein sequence ID" value="PSU_v2.g13511.t1"/>
    <property type="gene ID" value="PSU_v2.g13511"/>
</dbReference>
<proteinExistence type="predicted"/>
<evidence type="ECO:0000313" key="2">
    <source>
        <dbReference type="WBParaSite" id="PSU_v2.g13511.t1"/>
    </source>
</evidence>
<dbReference type="AlphaFoldDB" id="A0A914Y7A9"/>
<accession>A0A914Y7A9</accession>
<dbReference type="Proteomes" id="UP000887577">
    <property type="component" value="Unplaced"/>
</dbReference>
<protein>
    <submittedName>
        <fullName evidence="2">Uncharacterized protein</fullName>
    </submittedName>
</protein>
<evidence type="ECO:0000313" key="1">
    <source>
        <dbReference type="Proteomes" id="UP000887577"/>
    </source>
</evidence>
<sequence>MIVVVGPGVVVVMEPVYGVVGIGVVVGVHVIPQSVISLEAICDETVSTILASVISGIRKLYPAPEDKLAKFVRDAFPIPIVIILDPLVFKFSQNPWESETSESRLAIITIVFSTGAGRLPL</sequence>